<feature type="transmembrane region" description="Helical" evidence="1">
    <location>
        <begin position="41"/>
        <end position="62"/>
    </location>
</feature>
<evidence type="ECO:0000313" key="2">
    <source>
        <dbReference type="EMBL" id="MPM55597.1"/>
    </source>
</evidence>
<protein>
    <submittedName>
        <fullName evidence="2">Uncharacterized protein</fullName>
    </submittedName>
</protein>
<keyword evidence="1" id="KW-0472">Membrane</keyword>
<dbReference type="EMBL" id="VSSQ01015345">
    <property type="protein sequence ID" value="MPM55597.1"/>
    <property type="molecule type" value="Genomic_DNA"/>
</dbReference>
<organism evidence="2">
    <name type="scientific">bioreactor metagenome</name>
    <dbReference type="NCBI Taxonomy" id="1076179"/>
    <lineage>
        <taxon>unclassified sequences</taxon>
        <taxon>metagenomes</taxon>
        <taxon>ecological metagenomes</taxon>
    </lineage>
</organism>
<keyword evidence="1" id="KW-0812">Transmembrane</keyword>
<reference evidence="2" key="1">
    <citation type="submission" date="2019-08" db="EMBL/GenBank/DDBJ databases">
        <authorList>
            <person name="Kucharzyk K."/>
            <person name="Murdoch R.W."/>
            <person name="Higgins S."/>
            <person name="Loffler F."/>
        </authorList>
    </citation>
    <scope>NUCLEOTIDE SEQUENCE</scope>
</reference>
<evidence type="ECO:0000256" key="1">
    <source>
        <dbReference type="SAM" id="Phobius"/>
    </source>
</evidence>
<proteinExistence type="predicted"/>
<sequence>MGIKAALVGADDGNVLVVFADGDATAAKDALAVVAHKVRRAALILGLEVLAAHVFVLIDAIFARERLQFAIQVAIAAQAVHAVVAQNELQRGLSCRAQFRRVGLNLHAIGNLLHARRRVAAYAGRLNEADAAGRDGVDFAKIAQCRDTNARCMRRF</sequence>
<name>A0A645ARB4_9ZZZZ</name>
<dbReference type="AlphaFoldDB" id="A0A645ARB4"/>
<comment type="caution">
    <text evidence="2">The sequence shown here is derived from an EMBL/GenBank/DDBJ whole genome shotgun (WGS) entry which is preliminary data.</text>
</comment>
<accession>A0A645ARB4</accession>
<keyword evidence="1" id="KW-1133">Transmembrane helix</keyword>
<gene>
    <name evidence="2" type="ORF">SDC9_102394</name>
</gene>